<proteinExistence type="predicted"/>
<dbReference type="Gene3D" id="1.10.10.10">
    <property type="entry name" value="Winged helix-like DNA-binding domain superfamily/Winged helix DNA-binding domain"/>
    <property type="match status" value="1"/>
</dbReference>
<evidence type="ECO:0000256" key="2">
    <source>
        <dbReference type="ARBA" id="ARBA00023125"/>
    </source>
</evidence>
<dbReference type="SMART" id="SM00347">
    <property type="entry name" value="HTH_MARR"/>
    <property type="match status" value="1"/>
</dbReference>
<keyword evidence="1" id="KW-0805">Transcription regulation</keyword>
<evidence type="ECO:0000256" key="1">
    <source>
        <dbReference type="ARBA" id="ARBA00023015"/>
    </source>
</evidence>
<dbReference type="InterPro" id="IPR036390">
    <property type="entry name" value="WH_DNA-bd_sf"/>
</dbReference>
<protein>
    <recommendedName>
        <fullName evidence="4">HTH marR-type domain-containing protein</fullName>
    </recommendedName>
</protein>
<gene>
    <name evidence="5" type="ORF">GARC_0037</name>
</gene>
<evidence type="ECO:0000259" key="4">
    <source>
        <dbReference type="PROSITE" id="PS50995"/>
    </source>
</evidence>
<dbReference type="STRING" id="493475.GARC_0037"/>
<sequence>MSDVKILSAAPIPKKSKTYVTEDMPTAVHISYQVTVVSNLMAFGSSPKNVEQFGINLREWRVVGALGKMGPLTAKKLVDLIRQDKANISRAITELSAKNYIIKMPNNAHKKSPFIWLTTEGLALYDTIYPTFTQQAEMFASVLCEQEQRLLCQLLDRLKDNTEKVRKEQELD</sequence>
<dbReference type="PROSITE" id="PS50995">
    <property type="entry name" value="HTH_MARR_2"/>
    <property type="match status" value="1"/>
</dbReference>
<name>K6X8S2_9ALTE</name>
<dbReference type="AlphaFoldDB" id="K6X8S2"/>
<dbReference type="EMBL" id="BAEO01000002">
    <property type="protein sequence ID" value="GAC17019.1"/>
    <property type="molecule type" value="Genomic_DNA"/>
</dbReference>
<reference evidence="5 6" key="1">
    <citation type="journal article" date="2017" name="Antonie Van Leeuwenhoek">
        <title>Rhizobium rhizosphaerae sp. nov., a novel species isolated from rice rhizosphere.</title>
        <authorList>
            <person name="Zhao J.J."/>
            <person name="Zhang J."/>
            <person name="Zhang R.J."/>
            <person name="Zhang C.W."/>
            <person name="Yin H.Q."/>
            <person name="Zhang X.X."/>
        </authorList>
    </citation>
    <scope>NUCLEOTIDE SEQUENCE [LARGE SCALE GENOMIC DNA]</scope>
    <source>
        <strain evidence="5 6">BSs20135</strain>
    </source>
</reference>
<dbReference type="GO" id="GO:0003677">
    <property type="term" value="F:DNA binding"/>
    <property type="evidence" value="ECO:0007669"/>
    <property type="project" value="UniProtKB-KW"/>
</dbReference>
<feature type="domain" description="HTH marR-type" evidence="4">
    <location>
        <begin position="27"/>
        <end position="160"/>
    </location>
</feature>
<dbReference type="InterPro" id="IPR000835">
    <property type="entry name" value="HTH_MarR-typ"/>
</dbReference>
<accession>K6X8S2</accession>
<dbReference type="Pfam" id="PF12802">
    <property type="entry name" value="MarR_2"/>
    <property type="match status" value="1"/>
</dbReference>
<dbReference type="eggNOG" id="COG1846">
    <property type="taxonomic scope" value="Bacteria"/>
</dbReference>
<keyword evidence="3" id="KW-0804">Transcription</keyword>
<dbReference type="PANTHER" id="PTHR42756">
    <property type="entry name" value="TRANSCRIPTIONAL REGULATOR, MARR"/>
    <property type="match status" value="1"/>
</dbReference>
<keyword evidence="2" id="KW-0238">DNA-binding</keyword>
<evidence type="ECO:0000313" key="6">
    <source>
        <dbReference type="Proteomes" id="UP000006327"/>
    </source>
</evidence>
<dbReference type="RefSeq" id="WP_007615422.1">
    <property type="nucleotide sequence ID" value="NZ_BAEO01000002.1"/>
</dbReference>
<dbReference type="Proteomes" id="UP000006327">
    <property type="component" value="Unassembled WGS sequence"/>
</dbReference>
<evidence type="ECO:0000256" key="3">
    <source>
        <dbReference type="ARBA" id="ARBA00023163"/>
    </source>
</evidence>
<dbReference type="InterPro" id="IPR036388">
    <property type="entry name" value="WH-like_DNA-bd_sf"/>
</dbReference>
<dbReference type="SUPFAM" id="SSF46785">
    <property type="entry name" value="Winged helix' DNA-binding domain"/>
    <property type="match status" value="1"/>
</dbReference>
<dbReference type="OrthoDB" id="8906692at2"/>
<keyword evidence="6" id="KW-1185">Reference proteome</keyword>
<dbReference type="GO" id="GO:0003700">
    <property type="term" value="F:DNA-binding transcription factor activity"/>
    <property type="evidence" value="ECO:0007669"/>
    <property type="project" value="InterPro"/>
</dbReference>
<evidence type="ECO:0000313" key="5">
    <source>
        <dbReference type="EMBL" id="GAC17019.1"/>
    </source>
</evidence>
<dbReference type="PANTHER" id="PTHR42756:SF1">
    <property type="entry name" value="TRANSCRIPTIONAL REPRESSOR OF EMRAB OPERON"/>
    <property type="match status" value="1"/>
</dbReference>
<organism evidence="5 6">
    <name type="scientific">Paraglaciecola arctica BSs20135</name>
    <dbReference type="NCBI Taxonomy" id="493475"/>
    <lineage>
        <taxon>Bacteria</taxon>
        <taxon>Pseudomonadati</taxon>
        <taxon>Pseudomonadota</taxon>
        <taxon>Gammaproteobacteria</taxon>
        <taxon>Alteromonadales</taxon>
        <taxon>Alteromonadaceae</taxon>
        <taxon>Paraglaciecola</taxon>
    </lineage>
</organism>
<comment type="caution">
    <text evidence="5">The sequence shown here is derived from an EMBL/GenBank/DDBJ whole genome shotgun (WGS) entry which is preliminary data.</text>
</comment>